<organism evidence="10 11">
    <name type="scientific">Endozoicomonas elysicola</name>
    <dbReference type="NCBI Taxonomy" id="305900"/>
    <lineage>
        <taxon>Bacteria</taxon>
        <taxon>Pseudomonadati</taxon>
        <taxon>Pseudomonadota</taxon>
        <taxon>Gammaproteobacteria</taxon>
        <taxon>Oceanospirillales</taxon>
        <taxon>Endozoicomonadaceae</taxon>
        <taxon>Endozoicomonas</taxon>
    </lineage>
</organism>
<evidence type="ECO:0000256" key="4">
    <source>
        <dbReference type="PIRSR" id="PIRSR034515-1"/>
    </source>
</evidence>
<evidence type="ECO:0000256" key="3">
    <source>
        <dbReference type="PIRNR" id="PIRNR034515"/>
    </source>
</evidence>
<keyword evidence="2 3" id="KW-0456">Lyase</keyword>
<dbReference type="Pfam" id="PF09092">
    <property type="entry name" value="Lyase_N"/>
    <property type="match status" value="1"/>
</dbReference>
<evidence type="ECO:0000313" key="11">
    <source>
        <dbReference type="Proteomes" id="UP000027997"/>
    </source>
</evidence>
<dbReference type="InterPro" id="IPR008929">
    <property type="entry name" value="Chondroitin_lyas"/>
</dbReference>
<reference evidence="10 11" key="1">
    <citation type="submission" date="2014-06" db="EMBL/GenBank/DDBJ databases">
        <title>Whole Genome Sequences of Three Symbiotic Endozoicomonas Bacteria.</title>
        <authorList>
            <person name="Neave M.J."/>
            <person name="Apprill A."/>
            <person name="Voolstra C.R."/>
        </authorList>
    </citation>
    <scope>NUCLEOTIDE SEQUENCE [LARGE SCALE GENOMIC DNA]</scope>
    <source>
        <strain evidence="10 11">DSM 22380</strain>
    </source>
</reference>
<accession>A0A081K930</accession>
<dbReference type="GO" id="GO:0005576">
    <property type="term" value="C:extracellular region"/>
    <property type="evidence" value="ECO:0007669"/>
    <property type="project" value="InterPro"/>
</dbReference>
<dbReference type="EMBL" id="JOJP01000001">
    <property type="protein sequence ID" value="KEI70656.1"/>
    <property type="molecule type" value="Genomic_DNA"/>
</dbReference>
<dbReference type="SUPFAM" id="SSF49785">
    <property type="entry name" value="Galactose-binding domain-like"/>
    <property type="match status" value="1"/>
</dbReference>
<dbReference type="GO" id="GO:0046872">
    <property type="term" value="F:metal ion binding"/>
    <property type="evidence" value="ECO:0007669"/>
    <property type="project" value="UniProtKB-KW"/>
</dbReference>
<dbReference type="InterPro" id="IPR024200">
    <property type="entry name" value="Chondroitinase_ABC_I"/>
</dbReference>
<dbReference type="Pfam" id="PF02278">
    <property type="entry name" value="Lyase_8"/>
    <property type="match status" value="1"/>
</dbReference>
<keyword evidence="5" id="KW-0106">Calcium</keyword>
<dbReference type="Pfam" id="PF09093">
    <property type="entry name" value="Lyase_catalyt"/>
    <property type="match status" value="1"/>
</dbReference>
<feature type="signal peptide" evidence="6">
    <location>
        <begin position="1"/>
        <end position="25"/>
    </location>
</feature>
<feature type="chain" id="PRO_5001758689" description="Chondroitin sulfate ABC lyase" evidence="6">
    <location>
        <begin position="26"/>
        <end position="1037"/>
    </location>
</feature>
<feature type="active site" description="Proton acceptor" evidence="4">
    <location>
        <position position="512"/>
    </location>
</feature>
<feature type="domain" description="Polysaccharide lyase family 8 central" evidence="7">
    <location>
        <begin position="645"/>
        <end position="893"/>
    </location>
</feature>
<dbReference type="Proteomes" id="UP000027997">
    <property type="component" value="Unassembled WGS sequence"/>
</dbReference>
<proteinExistence type="inferred from homology"/>
<dbReference type="SUPFAM" id="SSF74650">
    <property type="entry name" value="Galactose mutarotase-like"/>
    <property type="match status" value="1"/>
</dbReference>
<keyword evidence="11" id="KW-1185">Reference proteome</keyword>
<dbReference type="InterPro" id="IPR008979">
    <property type="entry name" value="Galactose-bd-like_sf"/>
</dbReference>
<evidence type="ECO:0000256" key="6">
    <source>
        <dbReference type="SAM" id="SignalP"/>
    </source>
</evidence>
<dbReference type="InterPro" id="IPR003159">
    <property type="entry name" value="Lyase_8_central_dom"/>
</dbReference>
<feature type="active site" description="Proton acceptor" evidence="4">
    <location>
        <position position="400"/>
    </location>
</feature>
<dbReference type="InterPro" id="IPR011013">
    <property type="entry name" value="Gal_mutarotase_sf_dom"/>
</dbReference>
<evidence type="ECO:0000256" key="2">
    <source>
        <dbReference type="ARBA" id="ARBA00023239"/>
    </source>
</evidence>
<dbReference type="AlphaFoldDB" id="A0A081K930"/>
<dbReference type="InterPro" id="IPR015177">
    <property type="entry name" value="Lyase_catalyt"/>
</dbReference>
<dbReference type="GO" id="GO:0005975">
    <property type="term" value="P:carbohydrate metabolic process"/>
    <property type="evidence" value="ECO:0007669"/>
    <property type="project" value="InterPro"/>
</dbReference>
<dbReference type="PIRSF" id="PIRSF034515">
    <property type="entry name" value="Chondroitinase"/>
    <property type="match status" value="1"/>
</dbReference>
<dbReference type="PANTHER" id="PTHR37322:SF3">
    <property type="entry name" value="CHONDROITIN SULFATE ABC EXOLYASE"/>
    <property type="match status" value="1"/>
</dbReference>
<evidence type="ECO:0000259" key="9">
    <source>
        <dbReference type="Pfam" id="PF09093"/>
    </source>
</evidence>
<name>A0A081K930_9GAMM</name>
<dbReference type="SUPFAM" id="SSF48230">
    <property type="entry name" value="Chondroitin AC/alginate lyase"/>
    <property type="match status" value="1"/>
</dbReference>
<evidence type="ECO:0000256" key="5">
    <source>
        <dbReference type="PIRSR" id="PIRSR034515-3"/>
    </source>
</evidence>
<dbReference type="GO" id="GO:0030246">
    <property type="term" value="F:carbohydrate binding"/>
    <property type="evidence" value="ECO:0007669"/>
    <property type="project" value="InterPro"/>
</dbReference>
<dbReference type="PANTHER" id="PTHR37322">
    <property type="match status" value="1"/>
</dbReference>
<dbReference type="CDD" id="cd01083">
    <property type="entry name" value="GAG_Lyase"/>
    <property type="match status" value="1"/>
</dbReference>
<gene>
    <name evidence="10" type="ORF">GV64_07810</name>
</gene>
<dbReference type="GO" id="GO:0006027">
    <property type="term" value="P:glycosaminoglycan catabolic process"/>
    <property type="evidence" value="ECO:0007669"/>
    <property type="project" value="InterPro"/>
</dbReference>
<comment type="similarity">
    <text evidence="1 3">Belongs to the polysaccharide lyase 8 family.</text>
</comment>
<dbReference type="Gene3D" id="2.70.98.10">
    <property type="match status" value="1"/>
</dbReference>
<evidence type="ECO:0000259" key="8">
    <source>
        <dbReference type="Pfam" id="PF09092"/>
    </source>
</evidence>
<keyword evidence="5" id="KW-0479">Metal-binding</keyword>
<dbReference type="RefSeq" id="WP_020580741.1">
    <property type="nucleotide sequence ID" value="NZ_JOJP01000001.1"/>
</dbReference>
<evidence type="ECO:0000313" key="10">
    <source>
        <dbReference type="EMBL" id="KEI70656.1"/>
    </source>
</evidence>
<dbReference type="SUPFAM" id="SSF49863">
    <property type="entry name" value="Hyaluronate lyase-like, C-terminal domain"/>
    <property type="match status" value="1"/>
</dbReference>
<dbReference type="InterPro" id="IPR011071">
    <property type="entry name" value="Lyase_8-like_C"/>
</dbReference>
<feature type="domain" description="Lyase catalytic" evidence="9">
    <location>
        <begin position="256"/>
        <end position="615"/>
    </location>
</feature>
<keyword evidence="6" id="KW-0732">Signal</keyword>
<comment type="caution">
    <text evidence="10">The sequence shown here is derived from an EMBL/GenBank/DDBJ whole genome shotgun (WGS) entry which is preliminary data.</text>
</comment>
<dbReference type="Gene3D" id="2.60.120.430">
    <property type="entry name" value="Galactose-binding lectin"/>
    <property type="match status" value="1"/>
</dbReference>
<dbReference type="GO" id="GO:0034000">
    <property type="term" value="F:chondroitin-sulfate-ABC endolyase activity"/>
    <property type="evidence" value="ECO:0007669"/>
    <property type="project" value="InterPro"/>
</dbReference>
<comment type="function">
    <text evidence="3">Broad-specificity glycosaminoglycan lyase.</text>
</comment>
<dbReference type="InterPro" id="IPR014718">
    <property type="entry name" value="GH-type_carb-bd"/>
</dbReference>
<feature type="active site" description="Proton donor" evidence="4">
    <location>
        <position position="519"/>
    </location>
</feature>
<keyword evidence="3" id="KW-0119">Carbohydrate metabolism</keyword>
<dbReference type="eggNOG" id="ENOG502Z8J1">
    <property type="taxonomic scope" value="Bacteria"/>
</dbReference>
<dbReference type="InterPro" id="IPR039174">
    <property type="entry name" value="Chondroitin_ABC_lyase"/>
</dbReference>
<dbReference type="Gene3D" id="1.50.10.100">
    <property type="entry name" value="Chondroitin AC/alginate lyase"/>
    <property type="match status" value="1"/>
</dbReference>
<feature type="binding site" evidence="5">
    <location>
        <position position="222"/>
    </location>
    <ligand>
        <name>Ca(2+)</name>
        <dbReference type="ChEBI" id="CHEBI:29108"/>
    </ligand>
</feature>
<dbReference type="STRING" id="305900.GV64_07810"/>
<protein>
    <recommendedName>
        <fullName evidence="3">Chondroitin sulfate ABC lyase</fullName>
    </recommendedName>
    <alternativeName>
        <fullName evidence="3">Chondroitin ABC eliminase</fullName>
    </alternativeName>
    <alternativeName>
        <fullName evidence="3">Chondroitin ABC lyase</fullName>
    </alternativeName>
    <alternativeName>
        <fullName evidence="3">Chondroitinase ABC</fullName>
    </alternativeName>
</protein>
<dbReference type="Gene3D" id="2.60.220.10">
    <property type="entry name" value="Polysaccharide lyase family 8-like, C-terminal"/>
    <property type="match status" value="1"/>
</dbReference>
<evidence type="ECO:0000256" key="1">
    <source>
        <dbReference type="ARBA" id="ARBA00006699"/>
    </source>
</evidence>
<sequence length="1037" mass="115678">MKTPGKLKQLSVAVAMVLGVSAVHALEIAKPAPKTEKTTPFNVMQSKIIAFTDDQVPETVHAGSGSKLSLSDKRYIAGDQSLRWDWTRGSTFSVIEPIRLVTDQEAYKAWGRRGTQVLSFWIYNEKPIDDVLTVDVGRGLGGFMPADAGFEVKLNFKGWRTVGLSLQNDFQGREMEGLGISDGAEDEGGMGDMSQLGGIKPDMDSIRFSAPTGAKAGTFYIDRIMLSVDDARYQWSDDHVKTRITVPEIDFYLPDVLPTPTAEELNGVEEIHNALVRVFSSTANETGLKKINDPDKLRQMFAELEIEKDEDGALRGRHVNTKFQQVIYQPAHLNPEDKALLDDYVLMADYSALMLNMARHWNNLEAGTEKDEFKAMYLLMIEHLMDQGFADGSGLVTTHHWGYGARWWYISAMMMSEVLSEAGHRQAVYDALVWYSREFIASFSMETGKESSNLDYYNTLARQHLALLLLNPDPVERVALLKKFGDFFNQSLAQTPPGYYDGLRPDGTAWRHDGNYPGYSFPAFNGAAQVVYMLKDSPFAVSADGRANLKRAMMAAWNYSNPSVGLGLAGRHPFRPYGVKDFRESFKWLAMTGNPETGDSLDEELASTYLQVTSRSAEESQDIFGRHLEPMPLPEGHWTYNGGAFGIHRYNDKMVTLKAYNKDVWSSEIYYRDNRYGRYQSHGAVQIKPFGDQTEYGFAQEGWDWNRNPGATAIHLPLEQLNSPIRHTLMLRSSETFSGSSNLEGKYGLFGFKHKAPGHLDRFDGSFVARKSVMAVDDRLILLGSDIKNRTSKYSTETTLFQHGIAEKSADLWVNGKKVEQFPFAATLKAGDWLIDGHDNGYYVIKGDEVNVRRQHQTSRHDKTMKPTEGDFSVAWINHGKAPSDAEYEYLVLMDTTPEAMSKLADNMKAGKKPYEVLRKDASAHIIKDNTSQVTGYVAFTGGSFNEGVVSSISREAMVMTRPVSDTEMTISAVTTDLGLTKETMPKTIDIAVTIKGAWKAAEMNDKVKVAASGDSTSLVFSSYFGIPAEINLTKAQ</sequence>
<feature type="domain" description="Lyase N-terminal" evidence="8">
    <location>
        <begin position="45"/>
        <end position="242"/>
    </location>
</feature>
<dbReference type="InterPro" id="IPR015176">
    <property type="entry name" value="Lyase_N"/>
</dbReference>
<evidence type="ECO:0000259" key="7">
    <source>
        <dbReference type="Pfam" id="PF02278"/>
    </source>
</evidence>